<proteinExistence type="predicted"/>
<dbReference type="Proteomes" id="UP001354989">
    <property type="component" value="Chromosome"/>
</dbReference>
<feature type="transmembrane region" description="Helical" evidence="1">
    <location>
        <begin position="21"/>
        <end position="47"/>
    </location>
</feature>
<accession>A0ABM7VA50</accession>
<protein>
    <submittedName>
        <fullName evidence="2">Uncharacterized protein</fullName>
    </submittedName>
</protein>
<keyword evidence="3" id="KW-1185">Reference proteome</keyword>
<dbReference type="RefSeq" id="WP_338397359.1">
    <property type="nucleotide sequence ID" value="NZ_AP025292.1"/>
</dbReference>
<sequence length="48" mass="5518">MKNYFDSNLFRLTKSTRLYAGIGLIAFSWLVIEHLGEKIGVLLYVLVN</sequence>
<keyword evidence="1" id="KW-0812">Transmembrane</keyword>
<reference evidence="2 3" key="1">
    <citation type="submission" date="2021-12" db="EMBL/GenBank/DDBJ databases">
        <title>Genome sequencing of bacteria with rrn-lacking chromosome and rrn-plasmid.</title>
        <authorList>
            <person name="Anda M."/>
            <person name="Iwasaki W."/>
        </authorList>
    </citation>
    <scope>NUCLEOTIDE SEQUENCE [LARGE SCALE GENOMIC DNA]</scope>
    <source>
        <strain evidence="2 3">NBRC 101262</strain>
    </source>
</reference>
<evidence type="ECO:0000313" key="2">
    <source>
        <dbReference type="EMBL" id="BDC97800.1"/>
    </source>
</evidence>
<dbReference type="EMBL" id="AP025292">
    <property type="protein sequence ID" value="BDC97800.1"/>
    <property type="molecule type" value="Genomic_DNA"/>
</dbReference>
<organism evidence="2 3">
    <name type="scientific">Persicobacter psychrovividus</name>
    <dbReference type="NCBI Taxonomy" id="387638"/>
    <lineage>
        <taxon>Bacteria</taxon>
        <taxon>Pseudomonadati</taxon>
        <taxon>Bacteroidota</taxon>
        <taxon>Cytophagia</taxon>
        <taxon>Cytophagales</taxon>
        <taxon>Persicobacteraceae</taxon>
        <taxon>Persicobacter</taxon>
    </lineage>
</organism>
<evidence type="ECO:0000256" key="1">
    <source>
        <dbReference type="SAM" id="Phobius"/>
    </source>
</evidence>
<gene>
    <name evidence="2" type="ORF">PEPS_00810</name>
</gene>
<keyword evidence="1" id="KW-1133">Transmembrane helix</keyword>
<keyword evidence="1" id="KW-0472">Membrane</keyword>
<evidence type="ECO:0000313" key="3">
    <source>
        <dbReference type="Proteomes" id="UP001354989"/>
    </source>
</evidence>
<name>A0ABM7VA50_9BACT</name>